<sequence length="278" mass="30911">MSKWRFVLSSRWFGYLTLVIVFAIGCVFLSHWQFDRREEAATEVARVSENWESAPRTLDSVMPELNEFNEDNKWMSVAVSGEYLNDEQLLVRGRPYGGQPGFEVLVPLQLESGEIIVVDRGWVPSGNSQDAPDSVPEAPTGTVDVVMRLKPSEPTVFGRSAPDGQIATIHLPAIAEILGDSTYTGAYGLLATETPAVDVRPLAYPKPLLDEGAHLSYAFQWVAFGVLAFIGLGWAVRQEYRLINEDDPAEQERAKKRRLKSEKRGPTDAEIEDALLDS</sequence>
<keyword evidence="4 6" id="KW-1133">Transmembrane helix</keyword>
<evidence type="ECO:0000256" key="1">
    <source>
        <dbReference type="ARBA" id="ARBA00004370"/>
    </source>
</evidence>
<dbReference type="EMBL" id="PGFH01000001">
    <property type="protein sequence ID" value="PJJ82391.1"/>
    <property type="molecule type" value="Genomic_DNA"/>
</dbReference>
<comment type="caution">
    <text evidence="8">The sequence shown here is derived from an EMBL/GenBank/DDBJ whole genome shotgun (WGS) entry which is preliminary data.</text>
</comment>
<gene>
    <name evidence="8" type="ORF">CLV85_1591</name>
</gene>
<evidence type="ECO:0000256" key="2">
    <source>
        <dbReference type="ARBA" id="ARBA00007165"/>
    </source>
</evidence>
<dbReference type="Proteomes" id="UP000231742">
    <property type="component" value="Unassembled WGS sequence"/>
</dbReference>
<organism evidence="8 9">
    <name type="scientific">Salinibacterium amurskyense</name>
    <dbReference type="NCBI Taxonomy" id="205941"/>
    <lineage>
        <taxon>Bacteria</taxon>
        <taxon>Bacillati</taxon>
        <taxon>Actinomycetota</taxon>
        <taxon>Actinomycetes</taxon>
        <taxon>Micrococcales</taxon>
        <taxon>Microbacteriaceae</taxon>
        <taxon>Salinibacterium</taxon>
    </lineage>
</organism>
<feature type="transmembrane region" description="Helical" evidence="6">
    <location>
        <begin position="217"/>
        <end position="236"/>
    </location>
</feature>
<feature type="transmembrane region" description="Helical" evidence="6">
    <location>
        <begin position="12"/>
        <end position="32"/>
    </location>
</feature>
<keyword evidence="9" id="KW-1185">Reference proteome</keyword>
<evidence type="ECO:0000256" key="4">
    <source>
        <dbReference type="ARBA" id="ARBA00022989"/>
    </source>
</evidence>
<evidence type="ECO:0000256" key="3">
    <source>
        <dbReference type="ARBA" id="ARBA00022692"/>
    </source>
</evidence>
<dbReference type="OrthoDB" id="9807214at2"/>
<dbReference type="AlphaFoldDB" id="A0A2M9D9H9"/>
<evidence type="ECO:0000313" key="9">
    <source>
        <dbReference type="Proteomes" id="UP000231742"/>
    </source>
</evidence>
<protein>
    <recommendedName>
        <fullName evidence="6">SURF1-like protein</fullName>
    </recommendedName>
</protein>
<evidence type="ECO:0000256" key="6">
    <source>
        <dbReference type="RuleBase" id="RU363076"/>
    </source>
</evidence>
<dbReference type="Pfam" id="PF02104">
    <property type="entry name" value="SURF1"/>
    <property type="match status" value="1"/>
</dbReference>
<comment type="subcellular location">
    <subcellularLocation>
        <location evidence="6">Cell membrane</location>
        <topology evidence="6">Multi-pass membrane protein</topology>
    </subcellularLocation>
    <subcellularLocation>
        <location evidence="1">Membrane</location>
    </subcellularLocation>
</comment>
<name>A0A2M9D9H9_9MICO</name>
<keyword evidence="3 6" id="KW-0812">Transmembrane</keyword>
<dbReference type="PROSITE" id="PS50895">
    <property type="entry name" value="SURF1"/>
    <property type="match status" value="1"/>
</dbReference>
<proteinExistence type="inferred from homology"/>
<accession>A0A2M9D9H9</accession>
<evidence type="ECO:0000256" key="5">
    <source>
        <dbReference type="ARBA" id="ARBA00023136"/>
    </source>
</evidence>
<reference evidence="8 9" key="1">
    <citation type="submission" date="2017-11" db="EMBL/GenBank/DDBJ databases">
        <title>Genomic Encyclopedia of Archaeal and Bacterial Type Strains, Phase II (KMG-II): From Individual Species to Whole Genera.</title>
        <authorList>
            <person name="Goeker M."/>
        </authorList>
    </citation>
    <scope>NUCLEOTIDE SEQUENCE [LARGE SCALE GENOMIC DNA]</scope>
    <source>
        <strain evidence="8 9">DSM 16400</strain>
    </source>
</reference>
<feature type="compositionally biased region" description="Acidic residues" evidence="7">
    <location>
        <begin position="269"/>
        <end position="278"/>
    </location>
</feature>
<dbReference type="PANTHER" id="PTHR23427:SF2">
    <property type="entry name" value="SURFEIT LOCUS PROTEIN 1"/>
    <property type="match status" value="1"/>
</dbReference>
<evidence type="ECO:0000256" key="7">
    <source>
        <dbReference type="SAM" id="MobiDB-lite"/>
    </source>
</evidence>
<feature type="region of interest" description="Disordered" evidence="7">
    <location>
        <begin position="245"/>
        <end position="278"/>
    </location>
</feature>
<dbReference type="PANTHER" id="PTHR23427">
    <property type="entry name" value="SURFEIT LOCUS PROTEIN"/>
    <property type="match status" value="1"/>
</dbReference>
<keyword evidence="6" id="KW-1003">Cell membrane</keyword>
<keyword evidence="5 6" id="KW-0472">Membrane</keyword>
<dbReference type="PROSITE" id="PS51257">
    <property type="entry name" value="PROKAR_LIPOPROTEIN"/>
    <property type="match status" value="1"/>
</dbReference>
<dbReference type="InterPro" id="IPR045214">
    <property type="entry name" value="Surf1/Surf4"/>
</dbReference>
<dbReference type="GO" id="GO:0005886">
    <property type="term" value="C:plasma membrane"/>
    <property type="evidence" value="ECO:0007669"/>
    <property type="project" value="UniProtKB-SubCell"/>
</dbReference>
<comment type="similarity">
    <text evidence="2 6">Belongs to the SURF1 family.</text>
</comment>
<dbReference type="InterPro" id="IPR002994">
    <property type="entry name" value="Surf1/Shy1"/>
</dbReference>
<dbReference type="CDD" id="cd06662">
    <property type="entry name" value="SURF1"/>
    <property type="match status" value="1"/>
</dbReference>
<evidence type="ECO:0000313" key="8">
    <source>
        <dbReference type="EMBL" id="PJJ82391.1"/>
    </source>
</evidence>